<evidence type="ECO:0000256" key="7">
    <source>
        <dbReference type="SAM" id="MobiDB-lite"/>
    </source>
</evidence>
<organism evidence="8 9">
    <name type="scientific">Teladorsagia circumcincta</name>
    <name type="common">Brown stomach worm</name>
    <name type="synonym">Ostertagia circumcincta</name>
    <dbReference type="NCBI Taxonomy" id="45464"/>
    <lineage>
        <taxon>Eukaryota</taxon>
        <taxon>Metazoa</taxon>
        <taxon>Ecdysozoa</taxon>
        <taxon>Nematoda</taxon>
        <taxon>Chromadorea</taxon>
        <taxon>Rhabditida</taxon>
        <taxon>Rhabditina</taxon>
        <taxon>Rhabditomorpha</taxon>
        <taxon>Strongyloidea</taxon>
        <taxon>Trichostrongylidae</taxon>
        <taxon>Teladorsagia</taxon>
    </lineage>
</organism>
<feature type="region of interest" description="Disordered" evidence="7">
    <location>
        <begin position="31"/>
        <end position="63"/>
    </location>
</feature>
<comment type="subunit">
    <text evidence="6">Associates with 90S and pre-40S pre-ribosomal particles.</text>
</comment>
<keyword evidence="5 6" id="KW-0539">Nucleus</keyword>
<comment type="subcellular location">
    <subcellularLocation>
        <location evidence="1 6">Nucleus</location>
        <location evidence="1 6">Nucleolus</location>
    </subcellularLocation>
</comment>
<name>A0A2G9UEF8_TELCI</name>
<dbReference type="Pfam" id="PF06102">
    <property type="entry name" value="RRP36"/>
    <property type="match status" value="1"/>
</dbReference>
<dbReference type="GO" id="GO:0000462">
    <property type="term" value="P:maturation of SSU-rRNA from tricistronic rRNA transcript (SSU-rRNA, 5.8S rRNA, LSU-rRNA)"/>
    <property type="evidence" value="ECO:0007669"/>
    <property type="project" value="TreeGrafter"/>
</dbReference>
<evidence type="ECO:0000256" key="6">
    <source>
        <dbReference type="RuleBase" id="RU368027"/>
    </source>
</evidence>
<evidence type="ECO:0000313" key="9">
    <source>
        <dbReference type="Proteomes" id="UP000230423"/>
    </source>
</evidence>
<keyword evidence="9" id="KW-1185">Reference proteome</keyword>
<accession>A0A2G9UEF8</accession>
<proteinExistence type="inferred from homology"/>
<dbReference type="PANTHER" id="PTHR21738:SF0">
    <property type="entry name" value="RIBOSOMAL RNA PROCESSING PROTEIN 36 HOMOLOG"/>
    <property type="match status" value="1"/>
</dbReference>
<feature type="compositionally biased region" description="Basic and acidic residues" evidence="7">
    <location>
        <begin position="191"/>
        <end position="204"/>
    </location>
</feature>
<dbReference type="InterPro" id="IPR009292">
    <property type="entry name" value="RRP36"/>
</dbReference>
<evidence type="ECO:0000256" key="4">
    <source>
        <dbReference type="ARBA" id="ARBA00022552"/>
    </source>
</evidence>
<keyword evidence="3 6" id="KW-0690">Ribosome biogenesis</keyword>
<evidence type="ECO:0000256" key="1">
    <source>
        <dbReference type="ARBA" id="ARBA00004604"/>
    </source>
</evidence>
<dbReference type="Proteomes" id="UP000230423">
    <property type="component" value="Unassembled WGS sequence"/>
</dbReference>
<dbReference type="GO" id="GO:0005730">
    <property type="term" value="C:nucleolus"/>
    <property type="evidence" value="ECO:0007669"/>
    <property type="project" value="UniProtKB-SubCell"/>
</dbReference>
<dbReference type="EMBL" id="KZ346997">
    <property type="protein sequence ID" value="PIO68645.1"/>
    <property type="molecule type" value="Genomic_DNA"/>
</dbReference>
<protein>
    <recommendedName>
        <fullName evidence="6">rRNA biogenesis protein RRP36</fullName>
    </recommendedName>
</protein>
<feature type="region of interest" description="Disordered" evidence="7">
    <location>
        <begin position="191"/>
        <end position="230"/>
    </location>
</feature>
<keyword evidence="4 6" id="KW-0698">rRNA processing</keyword>
<dbReference type="OrthoDB" id="448446at2759"/>
<feature type="compositionally biased region" description="Basic and acidic residues" evidence="7">
    <location>
        <begin position="212"/>
        <end position="222"/>
    </location>
</feature>
<sequence length="230" mass="27948">MANLPLGKVREMKEKLGLKLFNKAYFGTQADDEKKEQLKRRAIEEKKQEHRGQHRPKEISSRKPVSVFRSVYQEVKKKKRDPRFDNRAGEFKERCFEDNYSFLNELRRQEREELSKQAAECDEQGDTEMAKKIREAIRRMDDRERTKAEQKLKEETYKELRQENIERMMRGERPVFKTKAKVRLMQMEKKFDQLKKNNKLDNYMKRKAKKEARKEAKRKPAFDQKYGYQE</sequence>
<keyword evidence="6" id="KW-0687">Ribonucleoprotein</keyword>
<reference evidence="8 9" key="1">
    <citation type="submission" date="2015-09" db="EMBL/GenBank/DDBJ databases">
        <title>Draft genome of the parasitic nematode Teladorsagia circumcincta isolate WARC Sus (inbred).</title>
        <authorList>
            <person name="Mitreva M."/>
        </authorList>
    </citation>
    <scope>NUCLEOTIDE SEQUENCE [LARGE SCALE GENOMIC DNA]</scope>
    <source>
        <strain evidence="8 9">S</strain>
    </source>
</reference>
<dbReference type="GO" id="GO:0030686">
    <property type="term" value="C:90S preribosome"/>
    <property type="evidence" value="ECO:0007669"/>
    <property type="project" value="TreeGrafter"/>
</dbReference>
<evidence type="ECO:0000256" key="5">
    <source>
        <dbReference type="ARBA" id="ARBA00023242"/>
    </source>
</evidence>
<feature type="compositionally biased region" description="Basic and acidic residues" evidence="7">
    <location>
        <begin position="31"/>
        <end position="61"/>
    </location>
</feature>
<comment type="function">
    <text evidence="6">Component of the 90S pre-ribosome involved in the maturation of rRNAs. Required for early cleavages of the pre-RNAs in the 40S ribosomal subunit maturation pathway.</text>
</comment>
<comment type="similarity">
    <text evidence="2 6">Belongs to the RRP36 family.</text>
</comment>
<dbReference type="PANTHER" id="PTHR21738">
    <property type="entry name" value="RIBOSOMAL RNA PROCESSING PROTEIN 36 HOMOLOG"/>
    <property type="match status" value="1"/>
</dbReference>
<dbReference type="AlphaFoldDB" id="A0A2G9UEF8"/>
<gene>
    <name evidence="8" type="ORF">TELCIR_09559</name>
</gene>
<evidence type="ECO:0000256" key="2">
    <source>
        <dbReference type="ARBA" id="ARBA00009418"/>
    </source>
</evidence>
<evidence type="ECO:0000256" key="3">
    <source>
        <dbReference type="ARBA" id="ARBA00022517"/>
    </source>
</evidence>
<evidence type="ECO:0000313" key="8">
    <source>
        <dbReference type="EMBL" id="PIO68645.1"/>
    </source>
</evidence>